<keyword evidence="1" id="KW-1133">Transmembrane helix</keyword>
<protein>
    <recommendedName>
        <fullName evidence="2">CBU-0592-like domain-containing protein</fullName>
    </recommendedName>
</protein>
<dbReference type="NCBIfam" id="NF047864">
    <property type="entry name" value="CBU_0592_membra"/>
    <property type="match status" value="1"/>
</dbReference>
<gene>
    <name evidence="3" type="ORF">GCM10017559_00310</name>
</gene>
<dbReference type="Proteomes" id="UP001499930">
    <property type="component" value="Unassembled WGS sequence"/>
</dbReference>
<dbReference type="RefSeq" id="WP_344886636.1">
    <property type="nucleotide sequence ID" value="NZ_BAAAWD010000001.1"/>
</dbReference>
<evidence type="ECO:0000256" key="1">
    <source>
        <dbReference type="SAM" id="Phobius"/>
    </source>
</evidence>
<evidence type="ECO:0000313" key="3">
    <source>
        <dbReference type="EMBL" id="GAA2984681.1"/>
    </source>
</evidence>
<keyword evidence="4" id="KW-1185">Reference proteome</keyword>
<organism evidence="3 4">
    <name type="scientific">Streptosporangium longisporum</name>
    <dbReference type="NCBI Taxonomy" id="46187"/>
    <lineage>
        <taxon>Bacteria</taxon>
        <taxon>Bacillati</taxon>
        <taxon>Actinomycetota</taxon>
        <taxon>Actinomycetes</taxon>
        <taxon>Streptosporangiales</taxon>
        <taxon>Streptosporangiaceae</taxon>
        <taxon>Streptosporangium</taxon>
    </lineage>
</organism>
<keyword evidence="1" id="KW-0812">Transmembrane</keyword>
<sequence>MPLLIDLLGWAGAVLLLYGYAMVSTSRMAGDGMPYQVINLTGAVTLMINSAFHAAWPSAALNVVWGVIGLVAIARIAGARTGRGQVSVP</sequence>
<feature type="transmembrane region" description="Helical" evidence="1">
    <location>
        <begin position="53"/>
        <end position="74"/>
    </location>
</feature>
<comment type="caution">
    <text evidence="3">The sequence shown here is derived from an EMBL/GenBank/DDBJ whole genome shotgun (WGS) entry which is preliminary data.</text>
</comment>
<evidence type="ECO:0000259" key="2">
    <source>
        <dbReference type="Pfam" id="PF26604"/>
    </source>
</evidence>
<feature type="domain" description="CBU-0592-like" evidence="2">
    <location>
        <begin position="5"/>
        <end position="77"/>
    </location>
</feature>
<name>A0ABN3XP75_9ACTN</name>
<accession>A0ABN3XP75</accession>
<proteinExistence type="predicted"/>
<dbReference type="InterPro" id="IPR058058">
    <property type="entry name" value="CBU_0592-like"/>
</dbReference>
<evidence type="ECO:0000313" key="4">
    <source>
        <dbReference type="Proteomes" id="UP001499930"/>
    </source>
</evidence>
<dbReference type="EMBL" id="BAAAWD010000001">
    <property type="protein sequence ID" value="GAA2984681.1"/>
    <property type="molecule type" value="Genomic_DNA"/>
</dbReference>
<dbReference type="Pfam" id="PF26604">
    <property type="entry name" value="CBU_0592"/>
    <property type="match status" value="1"/>
</dbReference>
<reference evidence="3 4" key="1">
    <citation type="journal article" date="2019" name="Int. J. Syst. Evol. Microbiol.">
        <title>The Global Catalogue of Microorganisms (GCM) 10K type strain sequencing project: providing services to taxonomists for standard genome sequencing and annotation.</title>
        <authorList>
            <consortium name="The Broad Institute Genomics Platform"/>
            <consortium name="The Broad Institute Genome Sequencing Center for Infectious Disease"/>
            <person name="Wu L."/>
            <person name="Ma J."/>
        </authorList>
    </citation>
    <scope>NUCLEOTIDE SEQUENCE [LARGE SCALE GENOMIC DNA]</scope>
    <source>
        <strain evidence="3 4">JCM 3106</strain>
    </source>
</reference>
<keyword evidence="1" id="KW-0472">Membrane</keyword>